<dbReference type="InterPro" id="IPR019108">
    <property type="entry name" value="Caa3_assmbl_CtaG-rel"/>
</dbReference>
<reference evidence="7 8" key="1">
    <citation type="journal article" date="2018" name="Nat. Biotechnol.">
        <title>A standardized bacterial taxonomy based on genome phylogeny substantially revises the tree of life.</title>
        <authorList>
            <person name="Parks D.H."/>
            <person name="Chuvochina M."/>
            <person name="Waite D.W."/>
            <person name="Rinke C."/>
            <person name="Skarshewski A."/>
            <person name="Chaumeil P.A."/>
            <person name="Hugenholtz P."/>
        </authorList>
    </citation>
    <scope>NUCLEOTIDE SEQUENCE [LARGE SCALE GENOMIC DNA]</scope>
    <source>
        <strain evidence="7">UBA8844</strain>
    </source>
</reference>
<feature type="transmembrane region" description="Helical" evidence="6">
    <location>
        <begin position="94"/>
        <end position="117"/>
    </location>
</feature>
<keyword evidence="2" id="KW-1003">Cell membrane</keyword>
<feature type="transmembrane region" description="Helical" evidence="6">
    <location>
        <begin position="163"/>
        <end position="187"/>
    </location>
</feature>
<evidence type="ECO:0000256" key="4">
    <source>
        <dbReference type="ARBA" id="ARBA00022989"/>
    </source>
</evidence>
<dbReference type="Proteomes" id="UP000264071">
    <property type="component" value="Unassembled WGS sequence"/>
</dbReference>
<protein>
    <submittedName>
        <fullName evidence="7">Cytochrome c oxidase assembly protein</fullName>
    </submittedName>
</protein>
<feature type="transmembrane region" description="Helical" evidence="6">
    <location>
        <begin position="253"/>
        <end position="272"/>
    </location>
</feature>
<keyword evidence="4 6" id="KW-1133">Transmembrane helix</keyword>
<evidence type="ECO:0000313" key="7">
    <source>
        <dbReference type="EMBL" id="HCT58012.1"/>
    </source>
</evidence>
<feature type="transmembrane region" description="Helical" evidence="6">
    <location>
        <begin position="20"/>
        <end position="36"/>
    </location>
</feature>
<dbReference type="AlphaFoldDB" id="A0A3D4VB88"/>
<dbReference type="OMA" id="PLMRIGY"/>
<keyword evidence="3 6" id="KW-0812">Transmembrane</keyword>
<sequence>MTEWQWWCAARADVWTWTWQPYPGVWIIVGLALLGLTMLNRPGEPSTNAVMLPPPSVWSRVSMTLGLLLLWAALDWPVGALGAGYLASVHAVQFVVLAMMVPALLLGGIGPAGRYRLTQYRLAQHRLLAIGARVWQRMTSPAVAMALFAGVMIVSHLPPVADALVASATGSFVLDMSWLVSGLAFAWPLIMPRSEVPSETYLSPLMRIGYLFAGTIAHVFIGMWLLVADYPLYATYELAPPLGVLSPRMDQQVAGGVMLLLGTPLVVIAIGLQFRELGSEANPETL</sequence>
<comment type="caution">
    <text evidence="7">The sequence shown here is derived from an EMBL/GenBank/DDBJ whole genome shotgun (WGS) entry which is preliminary data.</text>
</comment>
<organism evidence="7 8">
    <name type="scientific">Gemmatimonas aurantiaca</name>
    <dbReference type="NCBI Taxonomy" id="173480"/>
    <lineage>
        <taxon>Bacteria</taxon>
        <taxon>Pseudomonadati</taxon>
        <taxon>Gemmatimonadota</taxon>
        <taxon>Gemmatimonadia</taxon>
        <taxon>Gemmatimonadales</taxon>
        <taxon>Gemmatimonadaceae</taxon>
        <taxon>Gemmatimonas</taxon>
    </lineage>
</organism>
<dbReference type="Pfam" id="PF09678">
    <property type="entry name" value="Caa3_CtaG"/>
    <property type="match status" value="1"/>
</dbReference>
<evidence type="ECO:0000256" key="3">
    <source>
        <dbReference type="ARBA" id="ARBA00022692"/>
    </source>
</evidence>
<evidence type="ECO:0000256" key="6">
    <source>
        <dbReference type="SAM" id="Phobius"/>
    </source>
</evidence>
<gene>
    <name evidence="7" type="ORF">DGD08_12480</name>
</gene>
<accession>A0A3D4VB88</accession>
<proteinExistence type="predicted"/>
<feature type="transmembrane region" description="Helical" evidence="6">
    <location>
        <begin position="138"/>
        <end position="157"/>
    </location>
</feature>
<keyword evidence="5 6" id="KW-0472">Membrane</keyword>
<feature type="transmembrane region" description="Helical" evidence="6">
    <location>
        <begin position="208"/>
        <end position="233"/>
    </location>
</feature>
<comment type="subcellular location">
    <subcellularLocation>
        <location evidence="1">Cell membrane</location>
        <topology evidence="1">Multi-pass membrane protein</topology>
    </subcellularLocation>
</comment>
<name>A0A3D4VB88_9BACT</name>
<dbReference type="EMBL" id="DPIY01000010">
    <property type="protein sequence ID" value="HCT58012.1"/>
    <property type="molecule type" value="Genomic_DNA"/>
</dbReference>
<evidence type="ECO:0000313" key="8">
    <source>
        <dbReference type="Proteomes" id="UP000264071"/>
    </source>
</evidence>
<evidence type="ECO:0000256" key="1">
    <source>
        <dbReference type="ARBA" id="ARBA00004651"/>
    </source>
</evidence>
<dbReference type="GO" id="GO:0005886">
    <property type="term" value="C:plasma membrane"/>
    <property type="evidence" value="ECO:0007669"/>
    <property type="project" value="UniProtKB-SubCell"/>
</dbReference>
<evidence type="ECO:0000256" key="5">
    <source>
        <dbReference type="ARBA" id="ARBA00023136"/>
    </source>
</evidence>
<evidence type="ECO:0000256" key="2">
    <source>
        <dbReference type="ARBA" id="ARBA00022475"/>
    </source>
</evidence>